<organism evidence="6 7">
    <name type="scientific">Kolteria novifilia</name>
    <dbReference type="NCBI Taxonomy" id="2527975"/>
    <lineage>
        <taxon>Bacteria</taxon>
        <taxon>Pseudomonadati</taxon>
        <taxon>Planctomycetota</taxon>
        <taxon>Planctomycetia</taxon>
        <taxon>Kolteriales</taxon>
        <taxon>Kolteriaceae</taxon>
        <taxon>Kolteria</taxon>
    </lineage>
</organism>
<evidence type="ECO:0000256" key="1">
    <source>
        <dbReference type="ARBA" id="ARBA00022741"/>
    </source>
</evidence>
<dbReference type="InterPro" id="IPR002078">
    <property type="entry name" value="Sigma_54_int"/>
</dbReference>
<dbReference type="InterPro" id="IPR002197">
    <property type="entry name" value="HTH_Fis"/>
</dbReference>
<dbReference type="SUPFAM" id="SSF52540">
    <property type="entry name" value="P-loop containing nucleoside triphosphate hydrolases"/>
    <property type="match status" value="1"/>
</dbReference>
<reference evidence="6 7" key="1">
    <citation type="submission" date="2019-02" db="EMBL/GenBank/DDBJ databases">
        <title>Deep-cultivation of Planctomycetes and their phenomic and genomic characterization uncovers novel biology.</title>
        <authorList>
            <person name="Wiegand S."/>
            <person name="Jogler M."/>
            <person name="Boedeker C."/>
            <person name="Pinto D."/>
            <person name="Vollmers J."/>
            <person name="Rivas-Marin E."/>
            <person name="Kohn T."/>
            <person name="Peeters S.H."/>
            <person name="Heuer A."/>
            <person name="Rast P."/>
            <person name="Oberbeckmann S."/>
            <person name="Bunk B."/>
            <person name="Jeske O."/>
            <person name="Meyerdierks A."/>
            <person name="Storesund J.E."/>
            <person name="Kallscheuer N."/>
            <person name="Luecker S."/>
            <person name="Lage O.M."/>
            <person name="Pohl T."/>
            <person name="Merkel B.J."/>
            <person name="Hornburger P."/>
            <person name="Mueller R.-W."/>
            <person name="Bruemmer F."/>
            <person name="Labrenz M."/>
            <person name="Spormann A.M."/>
            <person name="Op den Camp H."/>
            <person name="Overmann J."/>
            <person name="Amann R."/>
            <person name="Jetten M.S.M."/>
            <person name="Mascher T."/>
            <person name="Medema M.H."/>
            <person name="Devos D.P."/>
            <person name="Kaster A.-K."/>
            <person name="Ovreas L."/>
            <person name="Rohde M."/>
            <person name="Galperin M.Y."/>
            <person name="Jogler C."/>
        </authorList>
    </citation>
    <scope>NUCLEOTIDE SEQUENCE [LARGE SCALE GENOMIC DNA]</scope>
    <source>
        <strain evidence="6 7">Pan216</strain>
    </source>
</reference>
<dbReference type="CDD" id="cd00009">
    <property type="entry name" value="AAA"/>
    <property type="match status" value="1"/>
</dbReference>
<dbReference type="GO" id="GO:0005524">
    <property type="term" value="F:ATP binding"/>
    <property type="evidence" value="ECO:0007669"/>
    <property type="project" value="UniProtKB-KW"/>
</dbReference>
<evidence type="ECO:0000313" key="7">
    <source>
        <dbReference type="Proteomes" id="UP000317093"/>
    </source>
</evidence>
<dbReference type="KEGG" id="knv:Pan216_17400"/>
<dbReference type="AlphaFoldDB" id="A0A518B1N5"/>
<gene>
    <name evidence="6" type="primary">rocR</name>
    <name evidence="6" type="ORF">Pan216_17400</name>
</gene>
<name>A0A518B1N5_9BACT</name>
<dbReference type="GO" id="GO:0043565">
    <property type="term" value="F:sequence-specific DNA binding"/>
    <property type="evidence" value="ECO:0007669"/>
    <property type="project" value="InterPro"/>
</dbReference>
<dbReference type="SMART" id="SM00382">
    <property type="entry name" value="AAA"/>
    <property type="match status" value="1"/>
</dbReference>
<keyword evidence="7" id="KW-1185">Reference proteome</keyword>
<proteinExistence type="predicted"/>
<sequence>MDQAPIDVSGLLDRVDQAMFILSGERQLVFANEALLSRLGVSDLPTLAEQSAFLQPPAELPSLGVLRMERPWDIPKRCWYHLLFVHLSDERGDEVGTLGFLHQGRAPVSVPKAPSGEPDERLERLRDQLRLQGGFEAIPARGPLMRRVVQQVRLACGAKEPVGLIGPTGSGKETLARVIHRESPFARGSFSVVDAAAMPPELQRQTLLGSGRLVAPDESATVGLLDSPFSGTLLVKNVTQLAPNLQQALAERQQEANLPWRLIVTEKRSPEDLLTRGELAEPLYHLMSILTIDVPALAKRPLEFEDHCLLALEQLRTSKEQATPVIEASAMELLREYHWPGNLRELRQVLEQALARQPKDENVVTIARSSLPRRLRRSASASGLGIPEPATPKLGLAELLSEVERRLIDVALAESAGNKAAAARLLKISRASLHRRCDQLGVGVSSGDESSSS</sequence>
<dbReference type="PANTHER" id="PTHR32071:SF122">
    <property type="entry name" value="SIGMA FACTOR"/>
    <property type="match status" value="1"/>
</dbReference>
<evidence type="ECO:0000259" key="5">
    <source>
        <dbReference type="PROSITE" id="PS50045"/>
    </source>
</evidence>
<dbReference type="Pfam" id="PF02954">
    <property type="entry name" value="HTH_8"/>
    <property type="match status" value="1"/>
</dbReference>
<dbReference type="InterPro" id="IPR003593">
    <property type="entry name" value="AAA+_ATPase"/>
</dbReference>
<dbReference type="SUPFAM" id="SSF46689">
    <property type="entry name" value="Homeodomain-like"/>
    <property type="match status" value="1"/>
</dbReference>
<dbReference type="PANTHER" id="PTHR32071">
    <property type="entry name" value="TRANSCRIPTIONAL REGULATORY PROTEIN"/>
    <property type="match status" value="1"/>
</dbReference>
<feature type="domain" description="Sigma-54 factor interaction" evidence="5">
    <location>
        <begin position="138"/>
        <end position="355"/>
    </location>
</feature>
<dbReference type="Proteomes" id="UP000317093">
    <property type="component" value="Chromosome"/>
</dbReference>
<evidence type="ECO:0000256" key="4">
    <source>
        <dbReference type="ARBA" id="ARBA00023163"/>
    </source>
</evidence>
<dbReference type="EMBL" id="CP036279">
    <property type="protein sequence ID" value="QDU60887.1"/>
    <property type="molecule type" value="Genomic_DNA"/>
</dbReference>
<dbReference type="OrthoDB" id="213520at2"/>
<keyword evidence="2" id="KW-0067">ATP-binding</keyword>
<dbReference type="Gene3D" id="3.40.50.300">
    <property type="entry name" value="P-loop containing nucleotide triphosphate hydrolases"/>
    <property type="match status" value="1"/>
</dbReference>
<protein>
    <submittedName>
        <fullName evidence="6">Arginine utilization regulatory protein RocR</fullName>
    </submittedName>
</protein>
<dbReference type="Pfam" id="PF25601">
    <property type="entry name" value="AAA_lid_14"/>
    <property type="match status" value="1"/>
</dbReference>
<dbReference type="RefSeq" id="WP_145257419.1">
    <property type="nucleotide sequence ID" value="NZ_CP036279.1"/>
</dbReference>
<dbReference type="PROSITE" id="PS50045">
    <property type="entry name" value="SIGMA54_INTERACT_4"/>
    <property type="match status" value="1"/>
</dbReference>
<evidence type="ECO:0000256" key="2">
    <source>
        <dbReference type="ARBA" id="ARBA00022840"/>
    </source>
</evidence>
<dbReference type="GO" id="GO:0006355">
    <property type="term" value="P:regulation of DNA-templated transcription"/>
    <property type="evidence" value="ECO:0007669"/>
    <property type="project" value="InterPro"/>
</dbReference>
<keyword evidence="4" id="KW-0804">Transcription</keyword>
<dbReference type="InterPro" id="IPR009057">
    <property type="entry name" value="Homeodomain-like_sf"/>
</dbReference>
<keyword evidence="1" id="KW-0547">Nucleotide-binding</keyword>
<dbReference type="InterPro" id="IPR027417">
    <property type="entry name" value="P-loop_NTPase"/>
</dbReference>
<accession>A0A518B1N5</accession>
<dbReference type="PRINTS" id="PR01590">
    <property type="entry name" value="HTHFIS"/>
</dbReference>
<dbReference type="Gene3D" id="1.10.10.60">
    <property type="entry name" value="Homeodomain-like"/>
    <property type="match status" value="1"/>
</dbReference>
<dbReference type="Gene3D" id="1.10.8.60">
    <property type="match status" value="1"/>
</dbReference>
<dbReference type="Pfam" id="PF00158">
    <property type="entry name" value="Sigma54_activat"/>
    <property type="match status" value="1"/>
</dbReference>
<evidence type="ECO:0000256" key="3">
    <source>
        <dbReference type="ARBA" id="ARBA00023015"/>
    </source>
</evidence>
<dbReference type="InterPro" id="IPR058031">
    <property type="entry name" value="AAA_lid_NorR"/>
</dbReference>
<evidence type="ECO:0000313" key="6">
    <source>
        <dbReference type="EMBL" id="QDU60887.1"/>
    </source>
</evidence>
<keyword evidence="3" id="KW-0805">Transcription regulation</keyword>